<organism evidence="4 5">
    <name type="scientific">Clostridium manihotivorum</name>
    <dbReference type="NCBI Taxonomy" id="2320868"/>
    <lineage>
        <taxon>Bacteria</taxon>
        <taxon>Bacillati</taxon>
        <taxon>Bacillota</taxon>
        <taxon>Clostridia</taxon>
        <taxon>Eubacteriales</taxon>
        <taxon>Clostridiaceae</taxon>
        <taxon>Clostridium</taxon>
    </lineage>
</organism>
<dbReference type="Gene3D" id="1.10.10.60">
    <property type="entry name" value="Homeodomain-like"/>
    <property type="match status" value="1"/>
</dbReference>
<name>A0A3R5THE9_9CLOT</name>
<keyword evidence="1 2" id="KW-0238">DNA-binding</keyword>
<dbReference type="PROSITE" id="PS01081">
    <property type="entry name" value="HTH_TETR_1"/>
    <property type="match status" value="1"/>
</dbReference>
<dbReference type="PANTHER" id="PTHR43479">
    <property type="entry name" value="ACREF/ENVCD OPERON REPRESSOR-RELATED"/>
    <property type="match status" value="1"/>
</dbReference>
<dbReference type="RefSeq" id="WP_128214245.1">
    <property type="nucleotide sequence ID" value="NZ_CP025746.1"/>
</dbReference>
<evidence type="ECO:0000313" key="5">
    <source>
        <dbReference type="Proteomes" id="UP000286268"/>
    </source>
</evidence>
<protein>
    <submittedName>
        <fullName evidence="4">TetR/AcrR family transcriptional regulator</fullName>
    </submittedName>
</protein>
<dbReference type="EMBL" id="CP025746">
    <property type="protein sequence ID" value="QAA33525.1"/>
    <property type="molecule type" value="Genomic_DNA"/>
</dbReference>
<feature type="domain" description="HTH tetR-type" evidence="3">
    <location>
        <begin position="10"/>
        <end position="70"/>
    </location>
</feature>
<sequence length="217" mass="26056">MNDKFFKLPEERQMQIINSALKVFSKSGYYQTSTLEIAREAGISKGLLFYYFKNKKEMYLFLYEHCINLVLDQINRNRNVEEKDFFEILLRSQRIKCKLMKKYRYIYEFIVKVYMENDQDVIGDIAGFAEPLIKENYRHFFERIDTTKFREGVDISLLFQSLQWCAEGFMRSALSSDKDIDEIDLEFAKVLELYKQNFYKEEFLCTTMNTEKGKTTQ</sequence>
<dbReference type="Gene3D" id="1.10.357.10">
    <property type="entry name" value="Tetracycline Repressor, domain 2"/>
    <property type="match status" value="1"/>
</dbReference>
<evidence type="ECO:0000313" key="4">
    <source>
        <dbReference type="EMBL" id="QAA33525.1"/>
    </source>
</evidence>
<dbReference type="Proteomes" id="UP000286268">
    <property type="component" value="Chromosome"/>
</dbReference>
<keyword evidence="5" id="KW-1185">Reference proteome</keyword>
<gene>
    <name evidence="4" type="ORF">C1I91_18765</name>
</gene>
<dbReference type="SUPFAM" id="SSF46689">
    <property type="entry name" value="Homeodomain-like"/>
    <property type="match status" value="1"/>
</dbReference>
<evidence type="ECO:0000256" key="1">
    <source>
        <dbReference type="ARBA" id="ARBA00023125"/>
    </source>
</evidence>
<dbReference type="InterPro" id="IPR001647">
    <property type="entry name" value="HTH_TetR"/>
</dbReference>
<dbReference type="InterPro" id="IPR023772">
    <property type="entry name" value="DNA-bd_HTH_TetR-type_CS"/>
</dbReference>
<dbReference type="PANTHER" id="PTHR43479:SF11">
    <property type="entry name" value="ACREF_ENVCD OPERON REPRESSOR-RELATED"/>
    <property type="match status" value="1"/>
</dbReference>
<evidence type="ECO:0000256" key="2">
    <source>
        <dbReference type="PROSITE-ProRule" id="PRU00335"/>
    </source>
</evidence>
<feature type="DNA-binding region" description="H-T-H motif" evidence="2">
    <location>
        <begin position="33"/>
        <end position="52"/>
    </location>
</feature>
<proteinExistence type="predicted"/>
<accession>A0A3R5THE9</accession>
<dbReference type="SUPFAM" id="SSF48498">
    <property type="entry name" value="Tetracyclin repressor-like, C-terminal domain"/>
    <property type="match status" value="1"/>
</dbReference>
<dbReference type="InterPro" id="IPR009057">
    <property type="entry name" value="Homeodomain-like_sf"/>
</dbReference>
<dbReference type="GO" id="GO:0003677">
    <property type="term" value="F:DNA binding"/>
    <property type="evidence" value="ECO:0007669"/>
    <property type="project" value="UniProtKB-UniRule"/>
</dbReference>
<reference evidence="4 5" key="1">
    <citation type="submission" date="2018-01" db="EMBL/GenBank/DDBJ databases">
        <title>Genome Sequencing and Assembly of Anaerobacter polyendosporus strain CT4.</title>
        <authorList>
            <person name="Tachaapaikoon C."/>
            <person name="Sutheeworapong S."/>
            <person name="Jenjaroenpun P."/>
            <person name="Wongsurawat T."/>
            <person name="Nookeaw I."/>
            <person name="Cheawchanlertfa P."/>
            <person name="Kosugi A."/>
            <person name="Cheevadhanarak S."/>
            <person name="Ratanakhanokchai K."/>
        </authorList>
    </citation>
    <scope>NUCLEOTIDE SEQUENCE [LARGE SCALE GENOMIC DNA]</scope>
    <source>
        <strain evidence="4 5">CT4</strain>
    </source>
</reference>
<dbReference type="InterPro" id="IPR050624">
    <property type="entry name" value="HTH-type_Tx_Regulator"/>
</dbReference>
<dbReference type="PRINTS" id="PR00455">
    <property type="entry name" value="HTHTETR"/>
</dbReference>
<evidence type="ECO:0000259" key="3">
    <source>
        <dbReference type="PROSITE" id="PS50977"/>
    </source>
</evidence>
<dbReference type="Pfam" id="PF00440">
    <property type="entry name" value="TetR_N"/>
    <property type="match status" value="1"/>
</dbReference>
<dbReference type="OrthoDB" id="9780939at2"/>
<dbReference type="AlphaFoldDB" id="A0A3R5THE9"/>
<dbReference type="InterPro" id="IPR036271">
    <property type="entry name" value="Tet_transcr_reg_TetR-rel_C_sf"/>
</dbReference>
<dbReference type="KEGG" id="cmah:C1I91_18765"/>
<dbReference type="PROSITE" id="PS50977">
    <property type="entry name" value="HTH_TETR_2"/>
    <property type="match status" value="1"/>
</dbReference>